<dbReference type="RefSeq" id="WP_286347277.1">
    <property type="nucleotide sequence ID" value="NZ_AP027733.1"/>
</dbReference>
<name>A0ABM8GVM6_9MICO</name>
<evidence type="ECO:0000313" key="3">
    <source>
        <dbReference type="Proteomes" id="UP001321486"/>
    </source>
</evidence>
<sequence>MPKNRRAKDRARARQEKAAAEGRPDGYQRHTRNPGGVDPLEAFTVKVRYDTDALAGAASVRHLLVDPSIGSRFDDEIDEDQYALRIDSDAGYVFVFWNDSIGDYYSYEIGEPPIWWTPEDHEAMDAWKSKVMGLLCFSDLISASWDDGHSNIESGRGDAFIGYDEYDDITDEDFEELAEEEFEETGERPERDTRPVRTAVIRHPHFDQVAWHSKDVQWMTPSDGAEDVYDGWLMVDDAQVKVLGQIAPDGDWRTTNARETLTLMPDLSDEEAALVTASAQARSIIRSVADDTMRVTAEVLLGLPIAAAKEVKPTLPWRKPWQAEPPTDFKPAPIFTEDYLDESPLAGLVPVPRQSHSLRIDVRIPGTARARRQSDEPPTDRLIAYWDGQDDALEVLDRSTGDHVFSRRNGKPAFQDGLEAIEHRSPWEQEMFDSVSQWMASAGWRLRDGRGLWSTTRKAVKEAVRRGATEVTVPWDSYGVPDATTSLVIDYPALHEVPDWGGRTLRATASTCDECEWEIVAKGPGASNSTIVAHRIDGYFVGPPDADVWELGHAALNHDVALSDEALRAILIVDANEEIVRTAILHARAQYTHAVLNFAPFDLPGDAAKLDEYVEYWGLA</sequence>
<gene>
    <name evidence="2" type="ORF">GCM10025867_46660</name>
</gene>
<proteinExistence type="predicted"/>
<geneLocation type="plasmid" evidence="2 3">
    <name>pNBRC108728a</name>
</geneLocation>
<feature type="region of interest" description="Disordered" evidence="1">
    <location>
        <begin position="1"/>
        <end position="36"/>
    </location>
</feature>
<evidence type="ECO:0000313" key="2">
    <source>
        <dbReference type="EMBL" id="BDZ52425.1"/>
    </source>
</evidence>
<evidence type="ECO:0008006" key="4">
    <source>
        <dbReference type="Google" id="ProtNLM"/>
    </source>
</evidence>
<protein>
    <recommendedName>
        <fullName evidence="4">DUF4901 domain-containing protein</fullName>
    </recommendedName>
</protein>
<reference evidence="3" key="1">
    <citation type="journal article" date="2019" name="Int. J. Syst. Evol. Microbiol.">
        <title>The Global Catalogue of Microorganisms (GCM) 10K type strain sequencing project: providing services to taxonomists for standard genome sequencing and annotation.</title>
        <authorList>
            <consortium name="The Broad Institute Genomics Platform"/>
            <consortium name="The Broad Institute Genome Sequencing Center for Infectious Disease"/>
            <person name="Wu L."/>
            <person name="Ma J."/>
        </authorList>
    </citation>
    <scope>NUCLEOTIDE SEQUENCE [LARGE SCALE GENOMIC DNA]</scope>
    <source>
        <strain evidence="3">NBRC 108728</strain>
    </source>
</reference>
<keyword evidence="3" id="KW-1185">Reference proteome</keyword>
<evidence type="ECO:0000256" key="1">
    <source>
        <dbReference type="SAM" id="MobiDB-lite"/>
    </source>
</evidence>
<keyword evidence="2" id="KW-0614">Plasmid</keyword>
<feature type="compositionally biased region" description="Basic and acidic residues" evidence="1">
    <location>
        <begin position="10"/>
        <end position="28"/>
    </location>
</feature>
<dbReference type="Proteomes" id="UP001321486">
    <property type="component" value="Plasmid pNBRC108728a"/>
</dbReference>
<dbReference type="EMBL" id="AP027733">
    <property type="protein sequence ID" value="BDZ52425.1"/>
    <property type="molecule type" value="Genomic_DNA"/>
</dbReference>
<accession>A0ABM8GVM6</accession>
<organism evidence="2 3">
    <name type="scientific">Frondihabitans sucicola</name>
    <dbReference type="NCBI Taxonomy" id="1268041"/>
    <lineage>
        <taxon>Bacteria</taxon>
        <taxon>Bacillati</taxon>
        <taxon>Actinomycetota</taxon>
        <taxon>Actinomycetes</taxon>
        <taxon>Micrococcales</taxon>
        <taxon>Microbacteriaceae</taxon>
        <taxon>Frondihabitans</taxon>
    </lineage>
</organism>